<name>A0A975B452_9BACT</name>
<dbReference type="AlphaFoldDB" id="A0A975B452"/>
<sequence>MILEQVQQILSTGKGHSLSELADRLPDLCGRDDAKDILYLLLRLDTRFENVGKLWFAKAGMKSDSTLEIREAVKGYFSQTNRKGELMAHLTKAVAESTSIGEDKIQKVISKNYHTVQSGKMVLNRVKENENG</sequence>
<dbReference type="EMBL" id="CP061799">
    <property type="protein sequence ID" value="QTA78426.1"/>
    <property type="molecule type" value="Genomic_DNA"/>
</dbReference>
<dbReference type="Proteomes" id="UP000663720">
    <property type="component" value="Chromosome"/>
</dbReference>
<protein>
    <submittedName>
        <fullName evidence="1">Uncharacterized protein</fullName>
    </submittedName>
</protein>
<organism evidence="1 2">
    <name type="scientific">Desulfonema limicola</name>
    <dbReference type="NCBI Taxonomy" id="45656"/>
    <lineage>
        <taxon>Bacteria</taxon>
        <taxon>Pseudomonadati</taxon>
        <taxon>Thermodesulfobacteriota</taxon>
        <taxon>Desulfobacteria</taxon>
        <taxon>Desulfobacterales</taxon>
        <taxon>Desulfococcaceae</taxon>
        <taxon>Desulfonema</taxon>
    </lineage>
</organism>
<keyword evidence="2" id="KW-1185">Reference proteome</keyword>
<dbReference type="RefSeq" id="WP_207690284.1">
    <property type="nucleotide sequence ID" value="NZ_CP061799.1"/>
</dbReference>
<dbReference type="KEGG" id="dli:dnl_06470"/>
<reference evidence="1" key="1">
    <citation type="journal article" date="2021" name="Microb. Physiol.">
        <title>Proteogenomic Insights into the Physiology of Marine, Sulfate-Reducing, Filamentous Desulfonema limicola and Desulfonema magnum.</title>
        <authorList>
            <person name="Schnaars V."/>
            <person name="Wohlbrand L."/>
            <person name="Scheve S."/>
            <person name="Hinrichs C."/>
            <person name="Reinhardt R."/>
            <person name="Rabus R."/>
        </authorList>
    </citation>
    <scope>NUCLEOTIDE SEQUENCE</scope>
    <source>
        <strain evidence="1">5ac10</strain>
    </source>
</reference>
<accession>A0A975B452</accession>
<gene>
    <name evidence="1" type="ORF">dnl_06470</name>
</gene>
<evidence type="ECO:0000313" key="2">
    <source>
        <dbReference type="Proteomes" id="UP000663720"/>
    </source>
</evidence>
<evidence type="ECO:0000313" key="1">
    <source>
        <dbReference type="EMBL" id="QTA78426.1"/>
    </source>
</evidence>
<proteinExistence type="predicted"/>